<keyword evidence="2" id="KW-1185">Reference proteome</keyword>
<name>A0A6N9T1A9_9HYPH</name>
<proteinExistence type="predicted"/>
<evidence type="ECO:0000313" key="1">
    <source>
        <dbReference type="EMBL" id="NDW05114.1"/>
    </source>
</evidence>
<accession>A0A6N9T1A9</accession>
<protein>
    <submittedName>
        <fullName evidence="1">Uncharacterized protein</fullName>
    </submittedName>
</protein>
<evidence type="ECO:0000313" key="2">
    <source>
        <dbReference type="Proteomes" id="UP000469011"/>
    </source>
</evidence>
<comment type="caution">
    <text evidence="1">The sequence shown here is derived from an EMBL/GenBank/DDBJ whole genome shotgun (WGS) entry which is preliminary data.</text>
</comment>
<dbReference type="AlphaFoldDB" id="A0A6N9T1A9"/>
<gene>
    <name evidence="1" type="ORF">GTK09_11815</name>
</gene>
<sequence>MVRTYKPKNPLLKGAKITTDQMRLIWSGYFLPPSTAETAEIAQVSERTVREIFAQTNTRIISEEPLRTALLKHLSPELDFMREALANEDISMTSNFWQRMSDCYARCPAEIQPTEYISYAELSRVRKYKPIHIRSFSRSKGVTSIRGRCSSCPIQAFRKRVDIVFLLHIGLFNRHANLGTPKGVRDNFLRWAFCGGVGMRVTRGRKGPHQNFSKHMYNLHRRHVAQPLVHILDQYYRLHPI</sequence>
<reference evidence="1 2" key="1">
    <citation type="submission" date="2020-01" db="EMBL/GenBank/DDBJ databases">
        <title>Jiella pacifica sp. nov.</title>
        <authorList>
            <person name="Xue Z."/>
            <person name="Zhu S."/>
            <person name="Chen J."/>
            <person name="Yang J."/>
        </authorList>
    </citation>
    <scope>NUCLEOTIDE SEQUENCE [LARGE SCALE GENOMIC DNA]</scope>
    <source>
        <strain evidence="1 2">40Bstr34</strain>
    </source>
</reference>
<dbReference type="EMBL" id="JAAAMG010000008">
    <property type="protein sequence ID" value="NDW05114.1"/>
    <property type="molecule type" value="Genomic_DNA"/>
</dbReference>
<dbReference type="RefSeq" id="WP_163463360.1">
    <property type="nucleotide sequence ID" value="NZ_JAAAMG010000008.1"/>
</dbReference>
<organism evidence="1 2">
    <name type="scientific">Jiella pacifica</name>
    <dbReference type="NCBI Taxonomy" id="2696469"/>
    <lineage>
        <taxon>Bacteria</taxon>
        <taxon>Pseudomonadati</taxon>
        <taxon>Pseudomonadota</taxon>
        <taxon>Alphaproteobacteria</taxon>
        <taxon>Hyphomicrobiales</taxon>
        <taxon>Aurantimonadaceae</taxon>
        <taxon>Jiella</taxon>
    </lineage>
</organism>
<dbReference type="Proteomes" id="UP000469011">
    <property type="component" value="Unassembled WGS sequence"/>
</dbReference>